<feature type="domain" description="Immunoglobulin" evidence="5">
    <location>
        <begin position="121"/>
        <end position="222"/>
    </location>
</feature>
<feature type="non-terminal residue" evidence="6">
    <location>
        <position position="1"/>
    </location>
</feature>
<keyword evidence="2" id="KW-0812">Transmembrane</keyword>
<proteinExistence type="predicted"/>
<feature type="compositionally biased region" description="Low complexity" evidence="4">
    <location>
        <begin position="350"/>
        <end position="390"/>
    </location>
</feature>
<name>A0A852C160_9PICI</name>
<evidence type="ECO:0000256" key="1">
    <source>
        <dbReference type="ARBA" id="ARBA00004370"/>
    </source>
</evidence>
<protein>
    <submittedName>
        <fullName evidence="6">PIGR protein</fullName>
    </submittedName>
</protein>
<dbReference type="PANTHER" id="PTHR11860">
    <property type="entry name" value="POLYMERIC-IMMUNOGLOBULIN RECEPTOR"/>
    <property type="match status" value="1"/>
</dbReference>
<dbReference type="InterPro" id="IPR013783">
    <property type="entry name" value="Ig-like_fold"/>
</dbReference>
<reference evidence="6" key="1">
    <citation type="submission" date="2019-09" db="EMBL/GenBank/DDBJ databases">
        <title>Bird 10,000 Genomes (B10K) Project - Family phase.</title>
        <authorList>
            <person name="Zhang G."/>
        </authorList>
    </citation>
    <scope>NUCLEOTIDE SEQUENCE</scope>
    <source>
        <strain evidence="6">B10K-DU-001-30</strain>
        <tissue evidence="6">Muscle</tissue>
    </source>
</reference>
<dbReference type="InterPro" id="IPR050671">
    <property type="entry name" value="CD300_family_receptors"/>
</dbReference>
<dbReference type="CDD" id="cd05716">
    <property type="entry name" value="IgV_pIgR_like"/>
    <property type="match status" value="3"/>
</dbReference>
<dbReference type="GO" id="GO:0005886">
    <property type="term" value="C:plasma membrane"/>
    <property type="evidence" value="ECO:0007669"/>
    <property type="project" value="TreeGrafter"/>
</dbReference>
<evidence type="ECO:0000256" key="4">
    <source>
        <dbReference type="SAM" id="MobiDB-lite"/>
    </source>
</evidence>
<dbReference type="Gene3D" id="2.60.40.10">
    <property type="entry name" value="Immunoglobulins"/>
    <property type="match status" value="3"/>
</dbReference>
<dbReference type="EMBL" id="WBNM01017813">
    <property type="protein sequence ID" value="NXP74883.1"/>
    <property type="molecule type" value="Genomic_DNA"/>
</dbReference>
<dbReference type="InterPro" id="IPR003599">
    <property type="entry name" value="Ig_sub"/>
</dbReference>
<feature type="region of interest" description="Disordered" evidence="4">
    <location>
        <begin position="335"/>
        <end position="403"/>
    </location>
</feature>
<organism evidence="6 7">
    <name type="scientific">Ramphastos sulfuratus</name>
    <dbReference type="NCBI Taxonomy" id="322582"/>
    <lineage>
        <taxon>Eukaryota</taxon>
        <taxon>Metazoa</taxon>
        <taxon>Chordata</taxon>
        <taxon>Craniata</taxon>
        <taxon>Vertebrata</taxon>
        <taxon>Euteleostomi</taxon>
        <taxon>Archelosauria</taxon>
        <taxon>Archosauria</taxon>
        <taxon>Dinosauria</taxon>
        <taxon>Saurischia</taxon>
        <taxon>Theropoda</taxon>
        <taxon>Coelurosauria</taxon>
        <taxon>Aves</taxon>
        <taxon>Neognathae</taxon>
        <taxon>Neoaves</taxon>
        <taxon>Telluraves</taxon>
        <taxon>Coraciimorphae</taxon>
        <taxon>Piciformes</taxon>
        <taxon>Ramphastidae</taxon>
        <taxon>Ramphastos</taxon>
    </lineage>
</organism>
<dbReference type="SMART" id="SM00409">
    <property type="entry name" value="IG"/>
    <property type="match status" value="3"/>
</dbReference>
<feature type="domain" description="Immunoglobulin" evidence="5">
    <location>
        <begin position="231"/>
        <end position="332"/>
    </location>
</feature>
<dbReference type="InterPro" id="IPR013106">
    <property type="entry name" value="Ig_V-set"/>
</dbReference>
<sequence>PVSSTLYGPSFLAGEVGGSVTHQCFYSTTPANRQDRKYWCKVVRGGVCSTIISTTGYTSKEHQGRVSLQDIPQNGTFVVTMAKLAESDAGIYRCGIGSTNRDLFAHLNLTVSADAGTLGTTQLIQGELHGSVMVLCPPGDSQSSEKRFWCKVVRLSCLLIADTDGYVARSHQGRISITPQGSSGAFKILINDLKKDDSGLYRCGTGKLSSWSSPHLVALQVTTASTLPRRPKFLTGTVGGSLSIKCHHDPKGSYEKKYLCRWKAGSCSLLLDLDGFVDKSCKGRVKIDSSDQEPGTYTVVLSQLREEDAGWYWCGARNGHTEHTAPLKLLIQKETSSSHHPATFTPVKPTPASAATSSTPSERSTTGMSHTVGTTTGSTSTLLPTASPSTFGTSPGESYHKRS</sequence>
<evidence type="ECO:0000313" key="7">
    <source>
        <dbReference type="Proteomes" id="UP000611227"/>
    </source>
</evidence>
<dbReference type="PANTHER" id="PTHR11860:SF49">
    <property type="entry name" value="HIGH AFFINITY IMMUNOGLOBULIN ALPHA AND IMMUNOGLOBULIN MU FC RECEPTOR"/>
    <property type="match status" value="1"/>
</dbReference>
<comment type="subcellular location">
    <subcellularLocation>
        <location evidence="1">Membrane</location>
    </subcellularLocation>
</comment>
<dbReference type="Proteomes" id="UP000611227">
    <property type="component" value="Unassembled WGS sequence"/>
</dbReference>
<dbReference type="SUPFAM" id="SSF48726">
    <property type="entry name" value="Immunoglobulin"/>
    <property type="match status" value="3"/>
</dbReference>
<accession>A0A852C160</accession>
<evidence type="ECO:0000313" key="6">
    <source>
        <dbReference type="EMBL" id="NXP74883.1"/>
    </source>
</evidence>
<keyword evidence="7" id="KW-1185">Reference proteome</keyword>
<dbReference type="AlphaFoldDB" id="A0A852C160"/>
<keyword evidence="3" id="KW-0472">Membrane</keyword>
<feature type="non-terminal residue" evidence="6">
    <location>
        <position position="403"/>
    </location>
</feature>
<dbReference type="InterPro" id="IPR036179">
    <property type="entry name" value="Ig-like_dom_sf"/>
</dbReference>
<comment type="caution">
    <text evidence="6">The sequence shown here is derived from an EMBL/GenBank/DDBJ whole genome shotgun (WGS) entry which is preliminary data.</text>
</comment>
<gene>
    <name evidence="6" type="primary">Pigr_0</name>
    <name evidence="6" type="ORF">RAMSUL_R15059</name>
</gene>
<evidence type="ECO:0000256" key="3">
    <source>
        <dbReference type="ARBA" id="ARBA00023136"/>
    </source>
</evidence>
<evidence type="ECO:0000259" key="5">
    <source>
        <dbReference type="SMART" id="SM00409"/>
    </source>
</evidence>
<feature type="domain" description="Immunoglobulin" evidence="5">
    <location>
        <begin position="9"/>
        <end position="112"/>
    </location>
</feature>
<evidence type="ECO:0000256" key="2">
    <source>
        <dbReference type="ARBA" id="ARBA00022692"/>
    </source>
</evidence>
<dbReference type="Pfam" id="PF07686">
    <property type="entry name" value="V-set"/>
    <property type="match status" value="3"/>
</dbReference>
<dbReference type="GO" id="GO:0004888">
    <property type="term" value="F:transmembrane signaling receptor activity"/>
    <property type="evidence" value="ECO:0007669"/>
    <property type="project" value="TreeGrafter"/>
</dbReference>